<name>M5IS53_9BACT</name>
<dbReference type="Gene3D" id="3.20.20.70">
    <property type="entry name" value="Aldolase class I"/>
    <property type="match status" value="1"/>
</dbReference>
<accession>M5IS53</accession>
<dbReference type="RefSeq" id="WP_009492507.1">
    <property type="nucleotide sequence ID" value="NZ_AMZQ01000001.1"/>
</dbReference>
<gene>
    <name evidence="1" type="ORF">CSUNSWCD_111</name>
</gene>
<dbReference type="eggNOG" id="COG2342">
    <property type="taxonomic scope" value="Bacteria"/>
</dbReference>
<dbReference type="STRING" id="1244083.CSUNSWCD_111"/>
<sequence length="60" mass="7283">MKENLRWKGNYVVKHWDADWQKIITGNYESYQKILDASFDGIYIDIIDAFEHFEKESARR</sequence>
<evidence type="ECO:0008006" key="3">
    <source>
        <dbReference type="Google" id="ProtNLM"/>
    </source>
</evidence>
<dbReference type="OrthoDB" id="505502at2"/>
<dbReference type="InterPro" id="IPR013785">
    <property type="entry name" value="Aldolase_TIM"/>
</dbReference>
<dbReference type="EMBL" id="AMZQ01000001">
    <property type="protein sequence ID" value="EKU12171.1"/>
    <property type="molecule type" value="Genomic_DNA"/>
</dbReference>
<organism evidence="1 2">
    <name type="scientific">Campylobacter showae CSUNSWCD</name>
    <dbReference type="NCBI Taxonomy" id="1244083"/>
    <lineage>
        <taxon>Bacteria</taxon>
        <taxon>Pseudomonadati</taxon>
        <taxon>Campylobacterota</taxon>
        <taxon>Epsilonproteobacteria</taxon>
        <taxon>Campylobacterales</taxon>
        <taxon>Campylobacteraceae</taxon>
        <taxon>Campylobacter</taxon>
    </lineage>
</organism>
<dbReference type="Proteomes" id="UP000011939">
    <property type="component" value="Unassembled WGS sequence"/>
</dbReference>
<evidence type="ECO:0000313" key="1">
    <source>
        <dbReference type="EMBL" id="EKU12171.1"/>
    </source>
</evidence>
<proteinExistence type="predicted"/>
<reference evidence="1 2" key="1">
    <citation type="journal article" date="2013" name="Genome Announc.">
        <title>Genome Sequence of Campylobacter showae UNSWCD, Isolated from a Patient with Crohn's Disease.</title>
        <authorList>
            <person name="Tay A.P."/>
            <person name="Kaakoush N.O."/>
            <person name="Deshpande N.P."/>
            <person name="Chen Z."/>
            <person name="Mitchell H."/>
            <person name="Wilkins M.R."/>
        </authorList>
    </citation>
    <scope>NUCLEOTIDE SEQUENCE [LARGE SCALE GENOMIC DNA]</scope>
    <source>
        <strain evidence="1 2">CSUNSWCD</strain>
    </source>
</reference>
<dbReference type="PATRIC" id="fig|1244083.3.peg.114"/>
<protein>
    <recommendedName>
        <fullName evidence="3">Glycoside-hydrolase family GH114 TIM-barrel domain-containing protein</fullName>
    </recommendedName>
</protein>
<dbReference type="AlphaFoldDB" id="M5IS53"/>
<comment type="caution">
    <text evidence="1">The sequence shown here is derived from an EMBL/GenBank/DDBJ whole genome shotgun (WGS) entry which is preliminary data.</text>
</comment>
<evidence type="ECO:0000313" key="2">
    <source>
        <dbReference type="Proteomes" id="UP000011939"/>
    </source>
</evidence>